<dbReference type="EMBL" id="JAERRB010000003">
    <property type="protein sequence ID" value="MBL0741722.1"/>
    <property type="molecule type" value="Genomic_DNA"/>
</dbReference>
<dbReference type="Gene3D" id="1.20.120.450">
    <property type="entry name" value="dinb family like domain"/>
    <property type="match status" value="1"/>
</dbReference>
<dbReference type="Proteomes" id="UP000613030">
    <property type="component" value="Unassembled WGS sequence"/>
</dbReference>
<dbReference type="RefSeq" id="WP_202009116.1">
    <property type="nucleotide sequence ID" value="NZ_JAERRB010000003.1"/>
</dbReference>
<comment type="caution">
    <text evidence="2">The sequence shown here is derived from an EMBL/GenBank/DDBJ whole genome shotgun (WGS) entry which is preliminary data.</text>
</comment>
<dbReference type="InterPro" id="IPR024775">
    <property type="entry name" value="DinB-like"/>
</dbReference>
<dbReference type="Pfam" id="PF12867">
    <property type="entry name" value="DinB_2"/>
    <property type="match status" value="1"/>
</dbReference>
<organism evidence="2 3">
    <name type="scientific">Chryseolinea lacunae</name>
    <dbReference type="NCBI Taxonomy" id="2801331"/>
    <lineage>
        <taxon>Bacteria</taxon>
        <taxon>Pseudomonadati</taxon>
        <taxon>Bacteroidota</taxon>
        <taxon>Cytophagia</taxon>
        <taxon>Cytophagales</taxon>
        <taxon>Fulvivirgaceae</taxon>
        <taxon>Chryseolinea</taxon>
    </lineage>
</organism>
<dbReference type="SUPFAM" id="SSF109854">
    <property type="entry name" value="DinB/YfiT-like putative metalloenzymes"/>
    <property type="match status" value="1"/>
</dbReference>
<evidence type="ECO:0000259" key="1">
    <source>
        <dbReference type="Pfam" id="PF12867"/>
    </source>
</evidence>
<gene>
    <name evidence="2" type="ORF">JI741_10865</name>
</gene>
<feature type="domain" description="DinB-like" evidence="1">
    <location>
        <begin position="12"/>
        <end position="168"/>
    </location>
</feature>
<sequence length="172" mass="19982">MHPKLQKQFDRLQHEQQMLLQKLTSLPDAKLNASRDGKWSVNYIVNHLITAEQLSLAYMKKKSLGVATLKNSGALEDLKMVMLKVSQRLPFKYNAPRYLVQNTPATTSLPELAERWATARAELKNFLEPIDEKNLRKLIYKHPVAGMLDVLQSLEFMREHFDHHLPQIKRLL</sequence>
<keyword evidence="3" id="KW-1185">Reference proteome</keyword>
<name>A0ABS1KR48_9BACT</name>
<proteinExistence type="predicted"/>
<evidence type="ECO:0000313" key="2">
    <source>
        <dbReference type="EMBL" id="MBL0741722.1"/>
    </source>
</evidence>
<accession>A0ABS1KR48</accession>
<dbReference type="InterPro" id="IPR034660">
    <property type="entry name" value="DinB/YfiT-like"/>
</dbReference>
<protein>
    <submittedName>
        <fullName evidence="2">DinB family protein</fullName>
    </submittedName>
</protein>
<reference evidence="2 3" key="1">
    <citation type="submission" date="2021-01" db="EMBL/GenBank/DDBJ databases">
        <title>Chryseolinea sp. Jin1 Genome sequencing and assembly.</title>
        <authorList>
            <person name="Kim I."/>
        </authorList>
    </citation>
    <scope>NUCLEOTIDE SEQUENCE [LARGE SCALE GENOMIC DNA]</scope>
    <source>
        <strain evidence="2 3">Jin1</strain>
    </source>
</reference>
<evidence type="ECO:0000313" key="3">
    <source>
        <dbReference type="Proteomes" id="UP000613030"/>
    </source>
</evidence>